<organism evidence="1 2">
    <name type="scientific">Electrophorus voltai</name>
    <dbReference type="NCBI Taxonomy" id="2609070"/>
    <lineage>
        <taxon>Eukaryota</taxon>
        <taxon>Metazoa</taxon>
        <taxon>Chordata</taxon>
        <taxon>Craniata</taxon>
        <taxon>Vertebrata</taxon>
        <taxon>Euteleostomi</taxon>
        <taxon>Actinopterygii</taxon>
        <taxon>Neopterygii</taxon>
        <taxon>Teleostei</taxon>
        <taxon>Ostariophysi</taxon>
        <taxon>Gymnotiformes</taxon>
        <taxon>Gymnotoidei</taxon>
        <taxon>Gymnotidae</taxon>
        <taxon>Electrophorus</taxon>
    </lineage>
</organism>
<dbReference type="SUPFAM" id="SSF56672">
    <property type="entry name" value="DNA/RNA polymerases"/>
    <property type="match status" value="1"/>
</dbReference>
<dbReference type="InterPro" id="IPR053134">
    <property type="entry name" value="RNA-dir_DNA_polymerase"/>
</dbReference>
<accession>A0AAD8ZSF5</accession>
<reference evidence="1" key="1">
    <citation type="submission" date="2023-03" db="EMBL/GenBank/DDBJ databases">
        <title>Electrophorus voltai genome.</title>
        <authorList>
            <person name="Bian C."/>
        </authorList>
    </citation>
    <scope>NUCLEOTIDE SEQUENCE</scope>
    <source>
        <strain evidence="1">CB-2022</strain>
        <tissue evidence="1">Muscle</tissue>
    </source>
</reference>
<name>A0AAD8ZSF5_9TELE</name>
<proteinExistence type="predicted"/>
<evidence type="ECO:0000313" key="2">
    <source>
        <dbReference type="Proteomes" id="UP001239994"/>
    </source>
</evidence>
<sequence>MPLLATSIRSPGADKQVTVLQEYEDLLQVFSPTKATLLPSHREGDCAISLKEGKVPPRGWVENWFQHVYMPLRKLGQAYINEVLKEYLGRSVISYIDNILIYSSSWNQHMLDVQAVLQSLLRNHLYCKAEK</sequence>
<dbReference type="InterPro" id="IPR043502">
    <property type="entry name" value="DNA/RNA_pol_sf"/>
</dbReference>
<dbReference type="InterPro" id="IPR043128">
    <property type="entry name" value="Rev_trsase/Diguanyl_cyclase"/>
</dbReference>
<dbReference type="EMBL" id="JAROKS010000004">
    <property type="protein sequence ID" value="KAK1804339.1"/>
    <property type="molecule type" value="Genomic_DNA"/>
</dbReference>
<dbReference type="AlphaFoldDB" id="A0AAD8ZSF5"/>
<comment type="caution">
    <text evidence="1">The sequence shown here is derived from an EMBL/GenBank/DDBJ whole genome shotgun (WGS) entry which is preliminary data.</text>
</comment>
<dbReference type="Proteomes" id="UP001239994">
    <property type="component" value="Unassembled WGS sequence"/>
</dbReference>
<gene>
    <name evidence="1" type="ORF">P4O66_020357</name>
</gene>
<keyword evidence="2" id="KW-1185">Reference proteome</keyword>
<evidence type="ECO:0008006" key="3">
    <source>
        <dbReference type="Google" id="ProtNLM"/>
    </source>
</evidence>
<evidence type="ECO:0000313" key="1">
    <source>
        <dbReference type="EMBL" id="KAK1804339.1"/>
    </source>
</evidence>
<dbReference type="PANTHER" id="PTHR24559">
    <property type="entry name" value="TRANSPOSON TY3-I GAG-POL POLYPROTEIN"/>
    <property type="match status" value="1"/>
</dbReference>
<dbReference type="PANTHER" id="PTHR24559:SF444">
    <property type="entry name" value="REVERSE TRANSCRIPTASE DOMAIN-CONTAINING PROTEIN"/>
    <property type="match status" value="1"/>
</dbReference>
<protein>
    <recommendedName>
        <fullName evidence="3">Reverse transcriptase domain-containing protein</fullName>
    </recommendedName>
</protein>
<dbReference type="Gene3D" id="3.30.70.270">
    <property type="match status" value="1"/>
</dbReference>